<reference evidence="1 2" key="1">
    <citation type="journal article" date="2014" name="Genome Biol. Evol.">
        <title>The genome of the myxosporean Thelohanellus kitauei shows adaptations to nutrient acquisition within its fish host.</title>
        <authorList>
            <person name="Yang Y."/>
            <person name="Xiong J."/>
            <person name="Zhou Z."/>
            <person name="Huo F."/>
            <person name="Miao W."/>
            <person name="Ran C."/>
            <person name="Liu Y."/>
            <person name="Zhang J."/>
            <person name="Feng J."/>
            <person name="Wang M."/>
            <person name="Wang M."/>
            <person name="Wang L."/>
            <person name="Yao B."/>
        </authorList>
    </citation>
    <scope>NUCLEOTIDE SEQUENCE [LARGE SCALE GENOMIC DNA]</scope>
    <source>
        <strain evidence="1">Wuqing</strain>
    </source>
</reference>
<comment type="caution">
    <text evidence="1">The sequence shown here is derived from an EMBL/GenBank/DDBJ whole genome shotgun (WGS) entry which is preliminary data.</text>
</comment>
<evidence type="ECO:0000313" key="2">
    <source>
        <dbReference type="Proteomes" id="UP000031668"/>
    </source>
</evidence>
<dbReference type="Proteomes" id="UP000031668">
    <property type="component" value="Unassembled WGS sequence"/>
</dbReference>
<keyword evidence="2" id="KW-1185">Reference proteome</keyword>
<accession>A0A0C2NM94</accession>
<protein>
    <submittedName>
        <fullName evidence="1">Uncharacterized protein</fullName>
    </submittedName>
</protein>
<gene>
    <name evidence="1" type="ORF">RF11_10410</name>
</gene>
<dbReference type="AlphaFoldDB" id="A0A0C2NM94"/>
<sequence>MTNFTDSILQCILKSRILRMLRKFVMEQWGQSDMCQSILFLKTVRVRPTTSNFNVCGCKLYQNFDLYNRSVKFVHFQDRLLNLVPNYVFKNEKTHHIVYDKLILY</sequence>
<dbReference type="EMBL" id="JWZT01000019">
    <property type="protein sequence ID" value="KII75117.1"/>
    <property type="molecule type" value="Genomic_DNA"/>
</dbReference>
<organism evidence="1 2">
    <name type="scientific">Thelohanellus kitauei</name>
    <name type="common">Myxosporean</name>
    <dbReference type="NCBI Taxonomy" id="669202"/>
    <lineage>
        <taxon>Eukaryota</taxon>
        <taxon>Metazoa</taxon>
        <taxon>Cnidaria</taxon>
        <taxon>Myxozoa</taxon>
        <taxon>Myxosporea</taxon>
        <taxon>Bivalvulida</taxon>
        <taxon>Platysporina</taxon>
        <taxon>Myxobolidae</taxon>
        <taxon>Thelohanellus</taxon>
    </lineage>
</organism>
<proteinExistence type="predicted"/>
<evidence type="ECO:0000313" key="1">
    <source>
        <dbReference type="EMBL" id="KII75117.1"/>
    </source>
</evidence>
<name>A0A0C2NM94_THEKT</name>